<accession>A0ABW1T3K0</accession>
<dbReference type="EMBL" id="JBHSTI010000008">
    <property type="protein sequence ID" value="MFC6239024.1"/>
    <property type="molecule type" value="Genomic_DNA"/>
</dbReference>
<evidence type="ECO:0000313" key="3">
    <source>
        <dbReference type="Proteomes" id="UP001596138"/>
    </source>
</evidence>
<comment type="caution">
    <text evidence="2">The sequence shown here is derived from an EMBL/GenBank/DDBJ whole genome shotgun (WGS) entry which is preliminary data.</text>
</comment>
<gene>
    <name evidence="2" type="ORF">ACFQGU_14155</name>
</gene>
<protein>
    <submittedName>
        <fullName evidence="2">Uncharacterized protein</fullName>
    </submittedName>
</protein>
<evidence type="ECO:0000313" key="2">
    <source>
        <dbReference type="EMBL" id="MFC6239024.1"/>
    </source>
</evidence>
<organism evidence="2 3">
    <name type="scientific">Longivirga aurantiaca</name>
    <dbReference type="NCBI Taxonomy" id="1837743"/>
    <lineage>
        <taxon>Bacteria</taxon>
        <taxon>Bacillati</taxon>
        <taxon>Actinomycetota</taxon>
        <taxon>Actinomycetes</taxon>
        <taxon>Sporichthyales</taxon>
        <taxon>Sporichthyaceae</taxon>
        <taxon>Longivirga</taxon>
    </lineage>
</organism>
<feature type="region of interest" description="Disordered" evidence="1">
    <location>
        <begin position="26"/>
        <end position="47"/>
    </location>
</feature>
<dbReference type="RefSeq" id="WP_386767734.1">
    <property type="nucleotide sequence ID" value="NZ_JBHSTI010000008.1"/>
</dbReference>
<reference evidence="3" key="1">
    <citation type="journal article" date="2019" name="Int. J. Syst. Evol. Microbiol.">
        <title>The Global Catalogue of Microorganisms (GCM) 10K type strain sequencing project: providing services to taxonomists for standard genome sequencing and annotation.</title>
        <authorList>
            <consortium name="The Broad Institute Genomics Platform"/>
            <consortium name="The Broad Institute Genome Sequencing Center for Infectious Disease"/>
            <person name="Wu L."/>
            <person name="Ma J."/>
        </authorList>
    </citation>
    <scope>NUCLEOTIDE SEQUENCE [LARGE SCALE GENOMIC DNA]</scope>
    <source>
        <strain evidence="3">CGMCC 4.7317</strain>
    </source>
</reference>
<name>A0ABW1T3K0_9ACTN</name>
<feature type="compositionally biased region" description="Low complexity" evidence="1">
    <location>
        <begin position="38"/>
        <end position="47"/>
    </location>
</feature>
<proteinExistence type="predicted"/>
<sequence>MTGPTPFTVLPGADDVACVDGVCAVPAPSDVAPQPDSTNATDATDAD</sequence>
<evidence type="ECO:0000256" key="1">
    <source>
        <dbReference type="SAM" id="MobiDB-lite"/>
    </source>
</evidence>
<keyword evidence="3" id="KW-1185">Reference proteome</keyword>
<dbReference type="Proteomes" id="UP001596138">
    <property type="component" value="Unassembled WGS sequence"/>
</dbReference>